<dbReference type="AlphaFoldDB" id="A0A9Q9AT38"/>
<dbReference type="PANTHER" id="PTHR42029:SF3">
    <property type="entry name" value="AN04G07800"/>
    <property type="match status" value="1"/>
</dbReference>
<evidence type="ECO:0000313" key="4">
    <source>
        <dbReference type="Proteomes" id="UP001056384"/>
    </source>
</evidence>
<feature type="transmembrane region" description="Helical" evidence="2">
    <location>
        <begin position="20"/>
        <end position="37"/>
    </location>
</feature>
<organism evidence="3 4">
    <name type="scientific">Septoria linicola</name>
    <dbReference type="NCBI Taxonomy" id="215465"/>
    <lineage>
        <taxon>Eukaryota</taxon>
        <taxon>Fungi</taxon>
        <taxon>Dikarya</taxon>
        <taxon>Ascomycota</taxon>
        <taxon>Pezizomycotina</taxon>
        <taxon>Dothideomycetes</taxon>
        <taxon>Dothideomycetidae</taxon>
        <taxon>Mycosphaerellales</taxon>
        <taxon>Mycosphaerellaceae</taxon>
        <taxon>Septoria</taxon>
    </lineage>
</organism>
<reference evidence="3" key="1">
    <citation type="submission" date="2022-06" db="EMBL/GenBank/DDBJ databases">
        <title>Complete genome sequences of two strains of the flax pathogen Septoria linicola.</title>
        <authorList>
            <person name="Lapalu N."/>
            <person name="Simon A."/>
            <person name="Demenou B."/>
            <person name="Paumier D."/>
            <person name="Guillot M.-P."/>
            <person name="Gout L."/>
            <person name="Valade R."/>
        </authorList>
    </citation>
    <scope>NUCLEOTIDE SEQUENCE</scope>
    <source>
        <strain evidence="3">SE15195</strain>
    </source>
</reference>
<protein>
    <submittedName>
        <fullName evidence="3">Uncharacterized protein</fullName>
    </submittedName>
</protein>
<accession>A0A9Q9AT38</accession>
<evidence type="ECO:0000256" key="1">
    <source>
        <dbReference type="SAM" id="MobiDB-lite"/>
    </source>
</evidence>
<feature type="transmembrane region" description="Helical" evidence="2">
    <location>
        <begin position="44"/>
        <end position="64"/>
    </location>
</feature>
<sequence>MTLDVEKPTDPLGLILESWAQGFMVGSLIIMACVAFSNMRRRILLHKLIVIELLLGTFHGTFIFTNAPVYNWYLSITAIPLNASWSLHNVIAWMKNKPFLSKRASMFYIGTVILVQPYWVLEVVANFLYFSGNSRLFTKTRPYEALCRDPWWIFTACNLFYNIKSRYDFGYIELIRASPRFGVLLGAMLLSIGFLIADILAVTHAIPSSGLPDGINPFWKLAFIFRCLTDMIILDDFKTALDRLRMVKMEKLGSSMLSSDGMQGDWSDVDQARRKQLEQQYRNPKASAGREFGKTGDDDNLDLEAALHMNDRHDSGKEPQTEQLDFITALNMDDLSEPPGSKTMRGG</sequence>
<evidence type="ECO:0000313" key="3">
    <source>
        <dbReference type="EMBL" id="USW51643.1"/>
    </source>
</evidence>
<proteinExistence type="predicted"/>
<feature type="transmembrane region" description="Helical" evidence="2">
    <location>
        <begin position="181"/>
        <end position="206"/>
    </location>
</feature>
<dbReference type="PROSITE" id="PS51257">
    <property type="entry name" value="PROKAR_LIPOPROTEIN"/>
    <property type="match status" value="1"/>
</dbReference>
<feature type="transmembrane region" description="Helical" evidence="2">
    <location>
        <begin position="106"/>
        <end position="130"/>
    </location>
</feature>
<keyword evidence="2" id="KW-0812">Transmembrane</keyword>
<evidence type="ECO:0000256" key="2">
    <source>
        <dbReference type="SAM" id="Phobius"/>
    </source>
</evidence>
<feature type="region of interest" description="Disordered" evidence="1">
    <location>
        <begin position="279"/>
        <end position="300"/>
    </location>
</feature>
<keyword evidence="4" id="KW-1185">Reference proteome</keyword>
<name>A0A9Q9AT38_9PEZI</name>
<keyword evidence="2" id="KW-1133">Transmembrane helix</keyword>
<gene>
    <name evidence="3" type="ORF">Slin15195_G049620</name>
</gene>
<dbReference type="Proteomes" id="UP001056384">
    <property type="component" value="Chromosome 3"/>
</dbReference>
<keyword evidence="2" id="KW-0472">Membrane</keyword>
<dbReference type="PANTHER" id="PTHR42029">
    <property type="entry name" value="AN04G07800"/>
    <property type="match status" value="1"/>
</dbReference>
<dbReference type="EMBL" id="CP099420">
    <property type="protein sequence ID" value="USW51643.1"/>
    <property type="molecule type" value="Genomic_DNA"/>
</dbReference>